<gene>
    <name evidence="4" type="ORF">S03H2_67010</name>
</gene>
<dbReference type="NCBIfam" id="TIGR02227">
    <property type="entry name" value="sigpep_I_bact"/>
    <property type="match status" value="1"/>
</dbReference>
<evidence type="ECO:0000256" key="1">
    <source>
        <dbReference type="ARBA" id="ARBA00009370"/>
    </source>
</evidence>
<dbReference type="GO" id="GO:0006465">
    <property type="term" value="P:signal peptide processing"/>
    <property type="evidence" value="ECO:0007669"/>
    <property type="project" value="InterPro"/>
</dbReference>
<reference evidence="4" key="1">
    <citation type="journal article" date="2014" name="Front. Microbiol.">
        <title>High frequency of phylogenetically diverse reductive dehalogenase-homologous genes in deep subseafloor sedimentary metagenomes.</title>
        <authorList>
            <person name="Kawai M."/>
            <person name="Futagami T."/>
            <person name="Toyoda A."/>
            <person name="Takaki Y."/>
            <person name="Nishi S."/>
            <person name="Hori S."/>
            <person name="Arai W."/>
            <person name="Tsubouchi T."/>
            <person name="Morono Y."/>
            <person name="Uchiyama I."/>
            <person name="Ito T."/>
            <person name="Fujiyama A."/>
            <person name="Inagaki F."/>
            <person name="Takami H."/>
        </authorList>
    </citation>
    <scope>NUCLEOTIDE SEQUENCE</scope>
    <source>
        <strain evidence="4">Expedition CK06-06</strain>
    </source>
</reference>
<comment type="caution">
    <text evidence="4">The sequence shown here is derived from an EMBL/GenBank/DDBJ whole genome shotgun (WGS) entry which is preliminary data.</text>
</comment>
<dbReference type="Pfam" id="PF10502">
    <property type="entry name" value="Peptidase_S26"/>
    <property type="match status" value="1"/>
</dbReference>
<feature type="non-terminal residue" evidence="4">
    <location>
        <position position="81"/>
    </location>
</feature>
<dbReference type="InterPro" id="IPR036286">
    <property type="entry name" value="LexA/Signal_pep-like_sf"/>
</dbReference>
<proteinExistence type="inferred from homology"/>
<sequence>MEPEFQEGERLLVNKVVYYFHEPERGDVIIFYPPLNPETVYIKRIIALPGESVEIKEGKVYIYKNGNVIELNEPHYIDPPR</sequence>
<dbReference type="AlphaFoldDB" id="X1ISC6"/>
<dbReference type="CDD" id="cd06530">
    <property type="entry name" value="S26_SPase_I"/>
    <property type="match status" value="1"/>
</dbReference>
<dbReference type="InterPro" id="IPR019757">
    <property type="entry name" value="Pept_S26A_signal_pept_1_Lys-AS"/>
</dbReference>
<feature type="domain" description="Peptidase S26" evidence="3">
    <location>
        <begin position="1"/>
        <end position="68"/>
    </location>
</feature>
<name>X1ISC6_9ZZZZ</name>
<dbReference type="EMBL" id="BARU01043812">
    <property type="protein sequence ID" value="GAH85361.1"/>
    <property type="molecule type" value="Genomic_DNA"/>
</dbReference>
<dbReference type="Gene3D" id="2.10.109.10">
    <property type="entry name" value="Umud Fragment, subunit A"/>
    <property type="match status" value="1"/>
</dbReference>
<keyword evidence="2" id="KW-0378">Hydrolase</keyword>
<comment type="similarity">
    <text evidence="1">Belongs to the peptidase S26 family.</text>
</comment>
<accession>X1ISC6</accession>
<dbReference type="SUPFAM" id="SSF51306">
    <property type="entry name" value="LexA/Signal peptidase"/>
    <property type="match status" value="1"/>
</dbReference>
<evidence type="ECO:0000256" key="2">
    <source>
        <dbReference type="ARBA" id="ARBA00022801"/>
    </source>
</evidence>
<evidence type="ECO:0000313" key="4">
    <source>
        <dbReference type="EMBL" id="GAH85361.1"/>
    </source>
</evidence>
<protein>
    <recommendedName>
        <fullName evidence="3">Peptidase S26 domain-containing protein</fullName>
    </recommendedName>
</protein>
<dbReference type="PANTHER" id="PTHR43390">
    <property type="entry name" value="SIGNAL PEPTIDASE I"/>
    <property type="match status" value="1"/>
</dbReference>
<organism evidence="4">
    <name type="scientific">marine sediment metagenome</name>
    <dbReference type="NCBI Taxonomy" id="412755"/>
    <lineage>
        <taxon>unclassified sequences</taxon>
        <taxon>metagenomes</taxon>
        <taxon>ecological metagenomes</taxon>
    </lineage>
</organism>
<dbReference type="InterPro" id="IPR019533">
    <property type="entry name" value="Peptidase_S26"/>
</dbReference>
<dbReference type="GO" id="GO:0016020">
    <property type="term" value="C:membrane"/>
    <property type="evidence" value="ECO:0007669"/>
    <property type="project" value="InterPro"/>
</dbReference>
<dbReference type="InterPro" id="IPR000223">
    <property type="entry name" value="Pept_S26A_signal_pept_1"/>
</dbReference>
<dbReference type="GO" id="GO:0004252">
    <property type="term" value="F:serine-type endopeptidase activity"/>
    <property type="evidence" value="ECO:0007669"/>
    <property type="project" value="InterPro"/>
</dbReference>
<dbReference type="PANTHER" id="PTHR43390:SF1">
    <property type="entry name" value="CHLOROPLAST PROCESSING PEPTIDASE"/>
    <property type="match status" value="1"/>
</dbReference>
<evidence type="ECO:0000259" key="3">
    <source>
        <dbReference type="Pfam" id="PF10502"/>
    </source>
</evidence>
<dbReference type="PROSITE" id="PS00760">
    <property type="entry name" value="SPASE_I_2"/>
    <property type="match status" value="1"/>
</dbReference>